<dbReference type="InterPro" id="IPR029404">
    <property type="entry name" value="CDIN1"/>
</dbReference>
<dbReference type="KEGG" id="blac:94353345"/>
<evidence type="ECO:0000256" key="1">
    <source>
        <dbReference type="ARBA" id="ARBA00022737"/>
    </source>
</evidence>
<dbReference type="InterPro" id="IPR011990">
    <property type="entry name" value="TPR-like_helical_dom_sf"/>
</dbReference>
<dbReference type="EMBL" id="SHOA02000016">
    <property type="protein sequence ID" value="TDH68593.1"/>
    <property type="molecule type" value="Genomic_DNA"/>
</dbReference>
<proteinExistence type="predicted"/>
<dbReference type="PANTHER" id="PTHR47447">
    <property type="entry name" value="OS03G0856100 PROTEIN"/>
    <property type="match status" value="1"/>
</dbReference>
<evidence type="ECO:0000256" key="2">
    <source>
        <dbReference type="SAM" id="MobiDB-lite"/>
    </source>
</evidence>
<accession>A0A976IDR3</accession>
<organism evidence="3 4">
    <name type="scientific">Bremia lactucae</name>
    <name type="common">Lettuce downy mildew</name>
    <dbReference type="NCBI Taxonomy" id="4779"/>
    <lineage>
        <taxon>Eukaryota</taxon>
        <taxon>Sar</taxon>
        <taxon>Stramenopiles</taxon>
        <taxon>Oomycota</taxon>
        <taxon>Peronosporomycetes</taxon>
        <taxon>Peronosporales</taxon>
        <taxon>Peronosporaceae</taxon>
        <taxon>Bremia</taxon>
    </lineage>
</organism>
<dbReference type="GeneID" id="94353345"/>
<evidence type="ECO:0000313" key="4">
    <source>
        <dbReference type="Proteomes" id="UP000294530"/>
    </source>
</evidence>
<dbReference type="Gene3D" id="1.25.40.10">
    <property type="entry name" value="Tetratricopeptide repeat domain"/>
    <property type="match status" value="1"/>
</dbReference>
<evidence type="ECO:0000313" key="3">
    <source>
        <dbReference type="EMBL" id="TDH68593.1"/>
    </source>
</evidence>
<name>A0A976IDR3_BRELC</name>
<dbReference type="PANTHER" id="PTHR47447:SF17">
    <property type="entry name" value="OS12G0638900 PROTEIN"/>
    <property type="match status" value="1"/>
</dbReference>
<sequence length="799" mass="90032">MLQTRRLILTSCIHAPLQRNFLQVCSANCLLQQPCTPVIRFCSTDAANSVTAVPPAAHKHNTSKRRKFKKNKQKTVVSAASATPDQAKDNADESIKTADNVAEKTNKVAEDVTMSKPLVPKVKLSQKQRKITTKKEVEEKILAGVVRKDSKVTTVTAIATQSPKKDKQDKSSPAQVATTVATQSFKKDKQDKNSSIQAATETALVCASKSTDLPSINTETITTTLQEIASLQKTLPSETAIASLITKLRQISFQDAHELFDLYRNYGNPYLDENFLTPGVLACCEEKKPTEGLDIVRDMLDQGRKVDESTLRTLFDACEKASAAVEVIELWHLMEKAGMKLQLTDYNRFLNICYQQEYLDGAIQVLKQLRLLRSISVHTYMHWLLRASIVWRSDAFFDLLMEMRLSQVEPEIMSLTSLESGRKDRALTVMEGVRAVGLDPCFAMASVFSSMQASVYQNGPSYQALTAQDLQHAREKFNGLTPIELEWPVSPTPQVLETQAAGLLLERETFRRLKRQQVNHIDKLLEMLPITTNMTINLRKQLLRMSLLVNTHRVRRDRIQICKEYDSGRSLIELSTIHNYPPVSLMRVILRAKGKSQLEIKESLARPSLNLSKRDQRELRRAIEYDSIHKSDPLIEAPQYDAASLERAIEHYLKAAGIRLKTQSELSADQAVTHGRTVISPDILFLDPVIINGVPIRWIDAKNYYGAHIVSKRLISTQLSNYVKEWGPGAIVFGMGFSDMFSLPGVMCLDTTPLPTSRTEAAKVRIKSFFHSCLNVFRWRKHLGSELTQYYRPAKPSEK</sequence>
<feature type="region of interest" description="Disordered" evidence="2">
    <location>
        <begin position="54"/>
        <end position="93"/>
    </location>
</feature>
<evidence type="ECO:0008006" key="5">
    <source>
        <dbReference type="Google" id="ProtNLM"/>
    </source>
</evidence>
<keyword evidence="4" id="KW-1185">Reference proteome</keyword>
<dbReference type="Pfam" id="PF14811">
    <property type="entry name" value="TPD"/>
    <property type="match status" value="1"/>
</dbReference>
<reference evidence="3 4" key="1">
    <citation type="journal article" date="2021" name="Genome Biol.">
        <title>AFLAP: assembly-free linkage analysis pipeline using k-mers from genome sequencing data.</title>
        <authorList>
            <person name="Fletcher K."/>
            <person name="Zhang L."/>
            <person name="Gil J."/>
            <person name="Han R."/>
            <person name="Cavanaugh K."/>
            <person name="Michelmore R."/>
        </authorList>
    </citation>
    <scope>NUCLEOTIDE SEQUENCE [LARGE SCALE GENOMIC DNA]</scope>
    <source>
        <strain evidence="3 4">SF5</strain>
    </source>
</reference>
<gene>
    <name evidence="3" type="ORF">CCR75_009635</name>
</gene>
<dbReference type="AlphaFoldDB" id="A0A976IDR3"/>
<feature type="compositionally biased region" description="Basic residues" evidence="2">
    <location>
        <begin position="57"/>
        <end position="73"/>
    </location>
</feature>
<comment type="caution">
    <text evidence="3">The sequence shown here is derived from an EMBL/GenBank/DDBJ whole genome shotgun (WGS) entry which is preliminary data.</text>
</comment>
<dbReference type="RefSeq" id="XP_067818092.1">
    <property type="nucleotide sequence ID" value="XM_067967674.1"/>
</dbReference>
<protein>
    <recommendedName>
        <fullName evidence="5">CDAN1-interacting nuclease 1</fullName>
    </recommendedName>
</protein>
<dbReference type="OrthoDB" id="6105938at2759"/>
<dbReference type="Proteomes" id="UP000294530">
    <property type="component" value="Unassembled WGS sequence"/>
</dbReference>
<keyword evidence="1" id="KW-0677">Repeat</keyword>